<gene>
    <name evidence="2" type="ORF">QC761_408530</name>
</gene>
<dbReference type="RefSeq" id="XP_062732372.1">
    <property type="nucleotide sequence ID" value="XM_062879131.1"/>
</dbReference>
<feature type="compositionally biased region" description="Basic and acidic residues" evidence="1">
    <location>
        <begin position="159"/>
        <end position="179"/>
    </location>
</feature>
<proteinExistence type="predicted"/>
<dbReference type="EMBL" id="JAFFGZ010000006">
    <property type="protein sequence ID" value="KAK4643396.1"/>
    <property type="molecule type" value="Genomic_DNA"/>
</dbReference>
<feature type="compositionally biased region" description="Low complexity" evidence="1">
    <location>
        <begin position="233"/>
        <end position="242"/>
    </location>
</feature>
<protein>
    <submittedName>
        <fullName evidence="2">Uncharacterized protein</fullName>
    </submittedName>
</protein>
<comment type="caution">
    <text evidence="2">The sequence shown here is derived from an EMBL/GenBank/DDBJ whole genome shotgun (WGS) entry which is preliminary data.</text>
</comment>
<feature type="region of interest" description="Disordered" evidence="1">
    <location>
        <begin position="233"/>
        <end position="252"/>
    </location>
</feature>
<sequence>MAEIMEPPYPATPSPSSRVRTPPAPHLGYSDSYEPYTPRKSSRIANRAANRTPSPRVPSSRRQHQQHSDRPEETSEGSPKSINQKKKSTMGTPSVSPQKKRIAAMDSPRRTLTAASVSDAASALGFTKKSAGLLAPRTTVASSSTGMLITPAKTPQKPPTEESKAKVEAFARTLFRAEDEVMPSPRRARTQAHTLDSFTEQGSDESFHIHVDSHERIPEVDRSIDNPFYVEPSRAAAPSAPRRSQRQMVSVPGEGQITIEEAIQREDGLVTVFRGKKQFHLFKKRASENIEGGLESAVEAPVRRLTRASVKPRLLFPVAKPDVPAISIEDEEAETDIEDHVVEEAAQTLPITPAEAVEKVPGTPEAPRFAPASPPTTVRATRKKATPTAASRGKQASKQATIKGWRQTKAGVSPTTTSQKRSAEPLPVAGPSKRARI</sequence>
<evidence type="ECO:0000313" key="3">
    <source>
        <dbReference type="Proteomes" id="UP001322138"/>
    </source>
</evidence>
<dbReference type="GeneID" id="87898613"/>
<feature type="region of interest" description="Disordered" evidence="1">
    <location>
        <begin position="1"/>
        <end position="116"/>
    </location>
</feature>
<keyword evidence="3" id="KW-1185">Reference proteome</keyword>
<name>A0ABR0FHG3_9PEZI</name>
<feature type="region of interest" description="Disordered" evidence="1">
    <location>
        <begin position="139"/>
        <end position="204"/>
    </location>
</feature>
<accession>A0ABR0FHG3</accession>
<feature type="region of interest" description="Disordered" evidence="1">
    <location>
        <begin position="348"/>
        <end position="437"/>
    </location>
</feature>
<dbReference type="Proteomes" id="UP001322138">
    <property type="component" value="Unassembled WGS sequence"/>
</dbReference>
<organism evidence="2 3">
    <name type="scientific">Podospora bellae-mahoneyi</name>
    <dbReference type="NCBI Taxonomy" id="2093777"/>
    <lineage>
        <taxon>Eukaryota</taxon>
        <taxon>Fungi</taxon>
        <taxon>Dikarya</taxon>
        <taxon>Ascomycota</taxon>
        <taxon>Pezizomycotina</taxon>
        <taxon>Sordariomycetes</taxon>
        <taxon>Sordariomycetidae</taxon>
        <taxon>Sordariales</taxon>
        <taxon>Podosporaceae</taxon>
        <taxon>Podospora</taxon>
    </lineage>
</organism>
<reference evidence="2 3" key="1">
    <citation type="journal article" date="2023" name="bioRxiv">
        <title>High-quality genome assemblies of four members of thePodospora anserinaspecies complex.</title>
        <authorList>
            <person name="Ament-Velasquez S.L."/>
            <person name="Vogan A.A."/>
            <person name="Wallerman O."/>
            <person name="Hartmann F."/>
            <person name="Gautier V."/>
            <person name="Silar P."/>
            <person name="Giraud T."/>
            <person name="Johannesson H."/>
        </authorList>
    </citation>
    <scope>NUCLEOTIDE SEQUENCE [LARGE SCALE GENOMIC DNA]</scope>
    <source>
        <strain evidence="2 3">CBS 112042</strain>
    </source>
</reference>
<evidence type="ECO:0000313" key="2">
    <source>
        <dbReference type="EMBL" id="KAK4643396.1"/>
    </source>
</evidence>
<evidence type="ECO:0000256" key="1">
    <source>
        <dbReference type="SAM" id="MobiDB-lite"/>
    </source>
</evidence>
<feature type="compositionally biased region" description="Polar residues" evidence="1">
    <location>
        <begin position="191"/>
        <end position="201"/>
    </location>
</feature>